<feature type="region of interest" description="Disordered" evidence="11">
    <location>
        <begin position="512"/>
        <end position="532"/>
    </location>
</feature>
<dbReference type="Gene3D" id="3.20.20.80">
    <property type="entry name" value="Glycosidases"/>
    <property type="match status" value="1"/>
</dbReference>
<feature type="compositionally biased region" description="Low complexity" evidence="11">
    <location>
        <begin position="520"/>
        <end position="532"/>
    </location>
</feature>
<dbReference type="PROSITE" id="PS51760">
    <property type="entry name" value="GH10_2"/>
    <property type="match status" value="1"/>
</dbReference>
<evidence type="ECO:0000256" key="1">
    <source>
        <dbReference type="ARBA" id="ARBA00000681"/>
    </source>
</evidence>
<dbReference type="RefSeq" id="WP_096331493.1">
    <property type="nucleotide sequence ID" value="NZ_FOMX01000065.1"/>
</dbReference>
<dbReference type="PANTHER" id="PTHR31490:SF88">
    <property type="entry name" value="BETA-XYLANASE"/>
    <property type="match status" value="1"/>
</dbReference>
<keyword evidence="8 10" id="KW-0624">Polysaccharide degradation</keyword>
<dbReference type="PROSITE" id="PS00591">
    <property type="entry name" value="GH10_1"/>
    <property type="match status" value="1"/>
</dbReference>
<evidence type="ECO:0000256" key="11">
    <source>
        <dbReference type="SAM" id="MobiDB-lite"/>
    </source>
</evidence>
<dbReference type="InterPro" id="IPR017853">
    <property type="entry name" value="GH"/>
</dbReference>
<dbReference type="InterPro" id="IPR031158">
    <property type="entry name" value="GH10_AS"/>
</dbReference>
<dbReference type="SUPFAM" id="SSF51445">
    <property type="entry name" value="(Trans)glycosidases"/>
    <property type="match status" value="1"/>
</dbReference>
<protein>
    <recommendedName>
        <fullName evidence="10">Beta-xylanase</fullName>
        <ecNumber evidence="10">3.2.1.8</ecNumber>
    </recommendedName>
</protein>
<dbReference type="InterPro" id="IPR044846">
    <property type="entry name" value="GH10"/>
</dbReference>
<evidence type="ECO:0000256" key="4">
    <source>
        <dbReference type="ARBA" id="ARBA00022729"/>
    </source>
</evidence>
<keyword evidence="15" id="KW-1185">Reference proteome</keyword>
<evidence type="ECO:0000256" key="12">
    <source>
        <dbReference type="SAM" id="SignalP"/>
    </source>
</evidence>
<evidence type="ECO:0000313" key="14">
    <source>
        <dbReference type="EMBL" id="SFF41060.1"/>
    </source>
</evidence>
<dbReference type="STRING" id="54.SAMN02745121_08687"/>
<dbReference type="GO" id="GO:0045493">
    <property type="term" value="P:xylan catabolic process"/>
    <property type="evidence" value="ECO:0007669"/>
    <property type="project" value="UniProtKB-KW"/>
</dbReference>
<proteinExistence type="inferred from homology"/>
<dbReference type="AlphaFoldDB" id="A0A1I2IHE3"/>
<accession>A0A1I2IHE3</accession>
<keyword evidence="5 10" id="KW-0378">Hydrolase</keyword>
<name>A0A1I2IHE3_9BACT</name>
<sequence>MTRLVLLASLLSITACAAAPGDGPDVEYVRPVVVAEHPVALDNPQEETVVWPIWGGAFTPDEPVSIRAVLAPGGAGASGLVIAGPGEPEARAAVELTADGGAWALRERAGDEVIQERTIAAPAPAELVVTVDGAAVEVRAGDAVTTLRLAAPLAPAGEAAGLYVHLDPGATLELREIAMSQALPAAPELGTPLRELAEARGIEFGSAIDIWPPLHDLGFEALLAEQFSAAAPTELYWATTRGEDRDYFFVPADLSINYATVHGQAVTGMFLVWDFELPGWVTELGESGDAEALGAVFDEHITTLVSRYRGKVDAWIVVNEAIWGPDETGDEFAEYAWSIWSDVLGVEFIERAFRTARAADPEAVLLYNETGAEALGLKSDFMHEMAADLVARGAPIDGIGLQFHVDAAAPPDLDDVRANMERIAALGLDIYITELDVSIAGTDAAQLELQADIYAGIVGTCLAVPACRSTTVFGFSDRYAWDELGDAAPLLFDADYAAKPAFRAVQRVLEGGDRGRSARRSNATSATSSSRG</sequence>
<dbReference type="PROSITE" id="PS51257">
    <property type="entry name" value="PROKAR_LIPOPROTEIN"/>
    <property type="match status" value="1"/>
</dbReference>
<dbReference type="PRINTS" id="PR00134">
    <property type="entry name" value="GLHYDRLASE10"/>
</dbReference>
<feature type="signal peptide" evidence="12">
    <location>
        <begin position="1"/>
        <end position="17"/>
    </location>
</feature>
<evidence type="ECO:0000256" key="6">
    <source>
        <dbReference type="ARBA" id="ARBA00023277"/>
    </source>
</evidence>
<organism evidence="14 15">
    <name type="scientific">Nannocystis exedens</name>
    <dbReference type="NCBI Taxonomy" id="54"/>
    <lineage>
        <taxon>Bacteria</taxon>
        <taxon>Pseudomonadati</taxon>
        <taxon>Myxococcota</taxon>
        <taxon>Polyangia</taxon>
        <taxon>Nannocystales</taxon>
        <taxon>Nannocystaceae</taxon>
        <taxon>Nannocystis</taxon>
    </lineage>
</organism>
<dbReference type="Proteomes" id="UP000199400">
    <property type="component" value="Unassembled WGS sequence"/>
</dbReference>
<evidence type="ECO:0000256" key="5">
    <source>
        <dbReference type="ARBA" id="ARBA00022801"/>
    </source>
</evidence>
<evidence type="ECO:0000256" key="9">
    <source>
        <dbReference type="PROSITE-ProRule" id="PRU10061"/>
    </source>
</evidence>
<keyword evidence="3 14" id="KW-0858">Xylan degradation</keyword>
<evidence type="ECO:0000256" key="10">
    <source>
        <dbReference type="RuleBase" id="RU361174"/>
    </source>
</evidence>
<dbReference type="PANTHER" id="PTHR31490">
    <property type="entry name" value="GLYCOSYL HYDROLASE"/>
    <property type="match status" value="1"/>
</dbReference>
<dbReference type="GO" id="GO:0031176">
    <property type="term" value="F:endo-1,4-beta-xylanase activity"/>
    <property type="evidence" value="ECO:0007669"/>
    <property type="project" value="UniProtKB-EC"/>
</dbReference>
<dbReference type="EC" id="3.2.1.8" evidence="10"/>
<comment type="similarity">
    <text evidence="2 10">Belongs to the glycosyl hydrolase 10 (cellulase F) family.</text>
</comment>
<feature type="active site" description="Nucleophile" evidence="9">
    <location>
        <position position="434"/>
    </location>
</feature>
<keyword evidence="6 10" id="KW-0119">Carbohydrate metabolism</keyword>
<dbReference type="Pfam" id="PF00331">
    <property type="entry name" value="Glyco_hydro_10"/>
    <property type="match status" value="1"/>
</dbReference>
<evidence type="ECO:0000256" key="3">
    <source>
        <dbReference type="ARBA" id="ARBA00022651"/>
    </source>
</evidence>
<evidence type="ECO:0000256" key="2">
    <source>
        <dbReference type="ARBA" id="ARBA00007495"/>
    </source>
</evidence>
<keyword evidence="4 12" id="KW-0732">Signal</keyword>
<dbReference type="OrthoDB" id="9815836at2"/>
<evidence type="ECO:0000256" key="8">
    <source>
        <dbReference type="ARBA" id="ARBA00023326"/>
    </source>
</evidence>
<feature type="chain" id="PRO_5011435590" description="Beta-xylanase" evidence="12">
    <location>
        <begin position="18"/>
        <end position="532"/>
    </location>
</feature>
<dbReference type="EMBL" id="FOMX01000065">
    <property type="protein sequence ID" value="SFF41060.1"/>
    <property type="molecule type" value="Genomic_DNA"/>
</dbReference>
<keyword evidence="7 10" id="KW-0326">Glycosidase</keyword>
<comment type="catalytic activity">
    <reaction evidence="1 10">
        <text>Endohydrolysis of (1-&gt;4)-beta-D-xylosidic linkages in xylans.</text>
        <dbReference type="EC" id="3.2.1.8"/>
    </reaction>
</comment>
<evidence type="ECO:0000313" key="15">
    <source>
        <dbReference type="Proteomes" id="UP000199400"/>
    </source>
</evidence>
<gene>
    <name evidence="14" type="ORF">SAMN02745121_08687</name>
</gene>
<evidence type="ECO:0000259" key="13">
    <source>
        <dbReference type="PROSITE" id="PS51760"/>
    </source>
</evidence>
<dbReference type="SMART" id="SM00633">
    <property type="entry name" value="Glyco_10"/>
    <property type="match status" value="1"/>
</dbReference>
<reference evidence="15" key="1">
    <citation type="submission" date="2016-10" db="EMBL/GenBank/DDBJ databases">
        <authorList>
            <person name="Varghese N."/>
            <person name="Submissions S."/>
        </authorList>
    </citation>
    <scope>NUCLEOTIDE SEQUENCE [LARGE SCALE GENOMIC DNA]</scope>
    <source>
        <strain evidence="15">ATCC 25963</strain>
    </source>
</reference>
<feature type="domain" description="GH10" evidence="13">
    <location>
        <begin position="190"/>
        <end position="508"/>
    </location>
</feature>
<evidence type="ECO:0000256" key="7">
    <source>
        <dbReference type="ARBA" id="ARBA00023295"/>
    </source>
</evidence>
<dbReference type="InterPro" id="IPR001000">
    <property type="entry name" value="GH10_dom"/>
</dbReference>